<keyword evidence="9" id="KW-1185">Reference proteome</keyword>
<dbReference type="Proteomes" id="UP000316238">
    <property type="component" value="Unassembled WGS sequence"/>
</dbReference>
<dbReference type="InterPro" id="IPR000447">
    <property type="entry name" value="G3P_DH_FAD-dep"/>
</dbReference>
<dbReference type="InterPro" id="IPR036188">
    <property type="entry name" value="FAD/NAD-bd_sf"/>
</dbReference>
<dbReference type="Pfam" id="PF01266">
    <property type="entry name" value="DAO"/>
    <property type="match status" value="1"/>
</dbReference>
<gene>
    <name evidence="8" type="ORF">CDV28_1047</name>
</gene>
<evidence type="ECO:0000259" key="6">
    <source>
        <dbReference type="Pfam" id="PF01266"/>
    </source>
</evidence>
<protein>
    <submittedName>
        <fullName evidence="8">Glycerol-3-phosphate dehydrogenase</fullName>
        <ecNumber evidence="8">1.1.5.3</ecNumber>
    </submittedName>
</protein>
<accession>A0A521G3Q6</accession>
<dbReference type="Gene3D" id="1.10.8.870">
    <property type="entry name" value="Alpha-glycerophosphate oxidase, cap domain"/>
    <property type="match status" value="1"/>
</dbReference>
<dbReference type="InterPro" id="IPR006076">
    <property type="entry name" value="FAD-dep_OxRdtase"/>
</dbReference>
<dbReference type="EMBL" id="NQJD01000004">
    <property type="protein sequence ID" value="TAA75666.1"/>
    <property type="molecule type" value="Genomic_DNA"/>
</dbReference>
<dbReference type="InterPro" id="IPR031656">
    <property type="entry name" value="DAO_C"/>
</dbReference>
<keyword evidence="4" id="KW-0274">FAD</keyword>
<comment type="caution">
    <text evidence="8">The sequence shown here is derived from an EMBL/GenBank/DDBJ whole genome shotgun (WGS) entry which is preliminary data.</text>
</comment>
<evidence type="ECO:0000256" key="4">
    <source>
        <dbReference type="ARBA" id="ARBA00022827"/>
    </source>
</evidence>
<dbReference type="GO" id="GO:0004368">
    <property type="term" value="F:glycerol-3-phosphate dehydrogenase (quinone) activity"/>
    <property type="evidence" value="ECO:0007669"/>
    <property type="project" value="UniProtKB-EC"/>
</dbReference>
<dbReference type="PANTHER" id="PTHR11985">
    <property type="entry name" value="GLYCEROL-3-PHOSPHATE DEHYDROGENASE"/>
    <property type="match status" value="1"/>
</dbReference>
<dbReference type="InterPro" id="IPR038299">
    <property type="entry name" value="DAO_C_sf"/>
</dbReference>
<evidence type="ECO:0000313" key="9">
    <source>
        <dbReference type="Proteomes" id="UP000316238"/>
    </source>
</evidence>
<dbReference type="Gene3D" id="3.50.50.60">
    <property type="entry name" value="FAD/NAD(P)-binding domain"/>
    <property type="match status" value="1"/>
</dbReference>
<organism evidence="8 9">
    <name type="scientific">Candidatus Electronema aureum</name>
    <dbReference type="NCBI Taxonomy" id="2005002"/>
    <lineage>
        <taxon>Bacteria</taxon>
        <taxon>Pseudomonadati</taxon>
        <taxon>Thermodesulfobacteriota</taxon>
        <taxon>Desulfobulbia</taxon>
        <taxon>Desulfobulbales</taxon>
        <taxon>Desulfobulbaceae</taxon>
        <taxon>Candidatus Electronema</taxon>
    </lineage>
</organism>
<evidence type="ECO:0000256" key="5">
    <source>
        <dbReference type="ARBA" id="ARBA00023002"/>
    </source>
</evidence>
<comment type="similarity">
    <text evidence="2">Belongs to the FAD-dependent glycerol-3-phosphate dehydrogenase family.</text>
</comment>
<dbReference type="SUPFAM" id="SSF51905">
    <property type="entry name" value="FAD/NAD(P)-binding domain"/>
    <property type="match status" value="1"/>
</dbReference>
<dbReference type="Gene3D" id="3.30.9.10">
    <property type="entry name" value="D-Amino Acid Oxidase, subunit A, domain 2"/>
    <property type="match status" value="1"/>
</dbReference>
<sequence length="529" mass="58581">MKRNPERVAASHYDLVVIGGGINGIATAYEAATRGLKTCLLEASDFMSQTSSNSLKIIHGGFRYLQQANLKRIRESNCERRTLLKIAPHLVHPLQCVMPTESIWNLRSLPGLFAASLINGLISFDRSKGLPTDKQLPLGGIISKQKLIALLGKEFDRPSVTGAAIWHDGMAVNSERLGLAFLHAGAKYGLDALNYCPVTGFQQKNGHITDVHVRDAVLGGSFTVSADFVINAAGAWAGGLLNLLPTLPKRDFPQCRVMNLVTKRTLFPGKQAVGLFDHDRAFFFVPWRGYWMIGTDEAAWKDEPGQLRISEEDIERFLGRINKVYPGQPLRREDICHVHKGFVPGRFKPDGDFKLLDHQKNGIDNLISLQPVKYTTARDVGQKTVDFVLRKTGKPFQASRTAEMPLEGGEMESFAAFCAQNMTEIADAGISQQAAQHLLNNYGSSYRNVLNHTDLLRLLPGSEEVLEAEITYAVEEEMAVRLDDVVRRRTDLGSGEKPSQESLVCCAALMGKMLGWNKERQDAEILSIH</sequence>
<dbReference type="PRINTS" id="PR01001">
    <property type="entry name" value="FADG3PDH"/>
</dbReference>
<dbReference type="Pfam" id="PF16901">
    <property type="entry name" value="DAO_C"/>
    <property type="match status" value="1"/>
</dbReference>
<dbReference type="GO" id="GO:0006072">
    <property type="term" value="P:glycerol-3-phosphate metabolic process"/>
    <property type="evidence" value="ECO:0007669"/>
    <property type="project" value="InterPro"/>
</dbReference>
<comment type="cofactor">
    <cofactor evidence="1">
        <name>FAD</name>
        <dbReference type="ChEBI" id="CHEBI:57692"/>
    </cofactor>
</comment>
<keyword evidence="3" id="KW-0285">Flavoprotein</keyword>
<feature type="domain" description="FAD dependent oxidoreductase" evidence="6">
    <location>
        <begin position="14"/>
        <end position="354"/>
    </location>
</feature>
<reference evidence="8" key="1">
    <citation type="submission" date="2017-07" db="EMBL/GenBank/DDBJ databases">
        <title>The cable genome - Insights into the physiology and evolution of filamentous bacteria capable of sulfide oxidation via long distance electron transfer.</title>
        <authorList>
            <person name="Thorup C."/>
            <person name="Bjerg J.T."/>
            <person name="Schreiber L."/>
            <person name="Nielsen L.P."/>
            <person name="Kjeldsen K.U."/>
            <person name="Boesen T."/>
            <person name="Boggild A."/>
            <person name="Meysman F."/>
            <person name="Geelhoed J."/>
            <person name="Schramm A."/>
        </authorList>
    </citation>
    <scope>NUCLEOTIDE SEQUENCE [LARGE SCALE GENOMIC DNA]</scope>
    <source>
        <strain evidence="8">GS</strain>
    </source>
</reference>
<evidence type="ECO:0000259" key="7">
    <source>
        <dbReference type="Pfam" id="PF16901"/>
    </source>
</evidence>
<evidence type="ECO:0000256" key="2">
    <source>
        <dbReference type="ARBA" id="ARBA00007330"/>
    </source>
</evidence>
<evidence type="ECO:0000256" key="1">
    <source>
        <dbReference type="ARBA" id="ARBA00001974"/>
    </source>
</evidence>
<dbReference type="EC" id="1.1.5.3" evidence="8"/>
<evidence type="ECO:0000313" key="8">
    <source>
        <dbReference type="EMBL" id="TAA75666.1"/>
    </source>
</evidence>
<dbReference type="AlphaFoldDB" id="A0A521G3Q6"/>
<dbReference type="PANTHER" id="PTHR11985:SF15">
    <property type="entry name" value="GLYCEROL-3-PHOSPHATE DEHYDROGENASE, MITOCHONDRIAL"/>
    <property type="match status" value="1"/>
</dbReference>
<keyword evidence="5 8" id="KW-0560">Oxidoreductase</keyword>
<feature type="domain" description="Alpha-glycerophosphate oxidase C-terminal" evidence="7">
    <location>
        <begin position="399"/>
        <end position="521"/>
    </location>
</feature>
<proteinExistence type="inferred from homology"/>
<name>A0A521G3Q6_9BACT</name>
<evidence type="ECO:0000256" key="3">
    <source>
        <dbReference type="ARBA" id="ARBA00022630"/>
    </source>
</evidence>